<dbReference type="GO" id="GO:0005886">
    <property type="term" value="C:plasma membrane"/>
    <property type="evidence" value="ECO:0007669"/>
    <property type="project" value="UniProtKB-SubCell"/>
</dbReference>
<dbReference type="PANTHER" id="PTHR43738:SF3">
    <property type="entry name" value="ABC TRANSPORTER PERMEASE"/>
    <property type="match status" value="1"/>
</dbReference>
<dbReference type="Pfam" id="PF02687">
    <property type="entry name" value="FtsX"/>
    <property type="match status" value="1"/>
</dbReference>
<name>D5MHN1_METO1</name>
<keyword evidence="3 6" id="KW-0812">Transmembrane</keyword>
<evidence type="ECO:0000256" key="1">
    <source>
        <dbReference type="ARBA" id="ARBA00004651"/>
    </source>
</evidence>
<organism evidence="9 10">
    <name type="scientific">Methylomirabilis oxygeniifera</name>
    <dbReference type="NCBI Taxonomy" id="671143"/>
    <lineage>
        <taxon>Bacteria</taxon>
        <taxon>Candidatus Methylomirabilota</taxon>
        <taxon>Candidatus Methylomirabilia</taxon>
        <taxon>Candidatus Methylomirabilales</taxon>
        <taxon>Candidatus Methylomirabilaceae</taxon>
        <taxon>Candidatus Methylomirabilis</taxon>
    </lineage>
</organism>
<evidence type="ECO:0000256" key="2">
    <source>
        <dbReference type="ARBA" id="ARBA00022475"/>
    </source>
</evidence>
<dbReference type="InterPro" id="IPR025857">
    <property type="entry name" value="MacB_PCD"/>
</dbReference>
<dbReference type="eggNOG" id="COG0577">
    <property type="taxonomic scope" value="Bacteria"/>
</dbReference>
<dbReference type="PANTHER" id="PTHR43738">
    <property type="entry name" value="ABC TRANSPORTER, MEMBRANE PROTEIN"/>
    <property type="match status" value="1"/>
</dbReference>
<protein>
    <submittedName>
        <fullName evidence="9">ABC-type transporter, permease component</fullName>
    </submittedName>
</protein>
<evidence type="ECO:0000256" key="6">
    <source>
        <dbReference type="SAM" id="Phobius"/>
    </source>
</evidence>
<dbReference type="KEGG" id="mox:DAMO_0041"/>
<evidence type="ECO:0000256" key="4">
    <source>
        <dbReference type="ARBA" id="ARBA00022989"/>
    </source>
</evidence>
<dbReference type="Proteomes" id="UP000006898">
    <property type="component" value="Chromosome"/>
</dbReference>
<evidence type="ECO:0000259" key="7">
    <source>
        <dbReference type="Pfam" id="PF02687"/>
    </source>
</evidence>
<dbReference type="AlphaFoldDB" id="D5MHN1"/>
<evidence type="ECO:0000256" key="3">
    <source>
        <dbReference type="ARBA" id="ARBA00022692"/>
    </source>
</evidence>
<dbReference type="STRING" id="671143.DAMO_0041"/>
<keyword evidence="2" id="KW-1003">Cell membrane</keyword>
<accession>D5MHN1</accession>
<evidence type="ECO:0000259" key="8">
    <source>
        <dbReference type="Pfam" id="PF12704"/>
    </source>
</evidence>
<evidence type="ECO:0000256" key="5">
    <source>
        <dbReference type="ARBA" id="ARBA00023136"/>
    </source>
</evidence>
<feature type="domain" description="MacB-like periplasmic core" evidence="8">
    <location>
        <begin position="18"/>
        <end position="220"/>
    </location>
</feature>
<evidence type="ECO:0000313" key="10">
    <source>
        <dbReference type="Proteomes" id="UP000006898"/>
    </source>
</evidence>
<comment type="subcellular location">
    <subcellularLocation>
        <location evidence="1">Cell membrane</location>
        <topology evidence="1">Multi-pass membrane protein</topology>
    </subcellularLocation>
</comment>
<feature type="transmembrane region" description="Helical" evidence="6">
    <location>
        <begin position="300"/>
        <end position="329"/>
    </location>
</feature>
<dbReference type="PATRIC" id="fig|671143.5.peg.33"/>
<sequence>MQFLKLVLRNALRHRLRTLLTLLGLVVAILSFGLLQTVVDAWYAGAAGAAPTRLVTRNAVSLVFHLPLSYRDQIRTVDGVRAVSHATWFAGIYQDPKNFFPQFAIEPRTYFAMYPEYLVVPEEFTAFLRDRKGAVIGRKIADTYHLMVGDALPLRGTIYQGTWEFTVRAVYDGIDTKTDTSQMFFHWEYLNETMKKRAGRQTDYVGVYLVDVIDIDRVAEVSRAIDVLFKNSLAETLTETERAFQIGFVKQTEALVIAIRIVSYVVIVIILAVMANTMAMTARERLSEYATLKVLGFSPGYVAALIVGESVAIAVIGAAAGIALTFPVADWFAAKVGTIFPVFKVSGETVVLQIVCAIGVGMIAAAVPGRRAATVKIVEGLRAVG</sequence>
<proteinExistence type="predicted"/>
<feature type="transmembrane region" description="Helical" evidence="6">
    <location>
        <begin position="254"/>
        <end position="279"/>
    </location>
</feature>
<evidence type="ECO:0000313" key="9">
    <source>
        <dbReference type="EMBL" id="CBE67164.1"/>
    </source>
</evidence>
<feature type="domain" description="ABC3 transporter permease C-terminal" evidence="7">
    <location>
        <begin position="261"/>
        <end position="374"/>
    </location>
</feature>
<dbReference type="InterPro" id="IPR051125">
    <property type="entry name" value="ABC-4/HrtB_transporter"/>
</dbReference>
<keyword evidence="5 6" id="KW-0472">Membrane</keyword>
<dbReference type="Pfam" id="PF12704">
    <property type="entry name" value="MacB_PCD"/>
    <property type="match status" value="1"/>
</dbReference>
<reference evidence="9 10" key="1">
    <citation type="journal article" date="2010" name="Nature">
        <title>Nitrite-driven anaerobic methane oxidation by oxygenic bacteria.</title>
        <authorList>
            <person name="Ettwig K.F."/>
            <person name="Butler M.K."/>
            <person name="Le Paslier D."/>
            <person name="Pelletier E."/>
            <person name="Mangenot S."/>
            <person name="Kuypers M.M.M."/>
            <person name="Schreiber F."/>
            <person name="Dutilh B.E."/>
            <person name="Zedelius J."/>
            <person name="de Beer D."/>
            <person name="Gloerich J."/>
            <person name="Wessels H.J.C.T."/>
            <person name="van Allen T."/>
            <person name="Luesken F."/>
            <person name="Wu M."/>
            <person name="van de Pas-Schoonen K.T."/>
            <person name="Op den Camp H.J.M."/>
            <person name="Janssen-Megens E.M."/>
            <person name="Francoijs K-J."/>
            <person name="Stunnenberg H."/>
            <person name="Weissenbach J."/>
            <person name="Jetten M.S.M."/>
            <person name="Strous M."/>
        </authorList>
    </citation>
    <scope>NUCLEOTIDE SEQUENCE [LARGE SCALE GENOMIC DNA]</scope>
</reference>
<feature type="transmembrane region" description="Helical" evidence="6">
    <location>
        <begin position="349"/>
        <end position="367"/>
    </location>
</feature>
<gene>
    <name evidence="9" type="ORF">DAMO_0041</name>
</gene>
<dbReference type="HOGENOM" id="CLU_000604_8_10_0"/>
<dbReference type="EMBL" id="FP565575">
    <property type="protein sequence ID" value="CBE67164.1"/>
    <property type="molecule type" value="Genomic_DNA"/>
</dbReference>
<dbReference type="InterPro" id="IPR003838">
    <property type="entry name" value="ABC3_permease_C"/>
</dbReference>
<keyword evidence="4 6" id="KW-1133">Transmembrane helix</keyword>